<dbReference type="PANTHER" id="PTHR22746:SF10">
    <property type="entry name" value="GUANINE NUCLEOTIDE EXCHANGE FACTOR SUBUNIT RIC1"/>
    <property type="match status" value="1"/>
</dbReference>
<evidence type="ECO:0000313" key="6">
    <source>
        <dbReference type="Proteomes" id="UP001151518"/>
    </source>
</evidence>
<dbReference type="Pfam" id="PF25440">
    <property type="entry name" value="Beta-prop_RIC1_2nd"/>
    <property type="match status" value="1"/>
</dbReference>
<evidence type="ECO:0000256" key="2">
    <source>
        <dbReference type="ARBA" id="ARBA00023136"/>
    </source>
</evidence>
<dbReference type="GO" id="GO:0042147">
    <property type="term" value="P:retrograde transport, endosome to Golgi"/>
    <property type="evidence" value="ECO:0007669"/>
    <property type="project" value="TreeGrafter"/>
</dbReference>
<dbReference type="GO" id="GO:0005829">
    <property type="term" value="C:cytosol"/>
    <property type="evidence" value="ECO:0007669"/>
    <property type="project" value="TreeGrafter"/>
</dbReference>
<gene>
    <name evidence="5" type="primary">RIC1</name>
    <name evidence="5" type="ORF">GGI25_003002</name>
</gene>
<dbReference type="InterPro" id="IPR040096">
    <property type="entry name" value="Ric1"/>
</dbReference>
<reference evidence="5" key="1">
    <citation type="submission" date="2022-07" db="EMBL/GenBank/DDBJ databases">
        <title>Phylogenomic reconstructions and comparative analyses of Kickxellomycotina fungi.</title>
        <authorList>
            <person name="Reynolds N.K."/>
            <person name="Stajich J.E."/>
            <person name="Barry K."/>
            <person name="Grigoriev I.V."/>
            <person name="Crous P."/>
            <person name="Smith M.E."/>
        </authorList>
    </citation>
    <scope>NUCLEOTIDE SEQUENCE</scope>
    <source>
        <strain evidence="5">NRRL 3115</strain>
    </source>
</reference>
<organism evidence="5 6">
    <name type="scientific">Coemansia spiralis</name>
    <dbReference type="NCBI Taxonomy" id="417178"/>
    <lineage>
        <taxon>Eukaryota</taxon>
        <taxon>Fungi</taxon>
        <taxon>Fungi incertae sedis</taxon>
        <taxon>Zoopagomycota</taxon>
        <taxon>Kickxellomycotina</taxon>
        <taxon>Kickxellomycetes</taxon>
        <taxon>Kickxellales</taxon>
        <taxon>Kickxellaceae</taxon>
        <taxon>Coemansia</taxon>
    </lineage>
</organism>
<feature type="compositionally biased region" description="Polar residues" evidence="3">
    <location>
        <begin position="78"/>
        <end position="88"/>
    </location>
</feature>
<dbReference type="GO" id="GO:0006886">
    <property type="term" value="P:intracellular protein transport"/>
    <property type="evidence" value="ECO:0007669"/>
    <property type="project" value="InterPro"/>
</dbReference>
<evidence type="ECO:0000259" key="4">
    <source>
        <dbReference type="Pfam" id="PF07064"/>
    </source>
</evidence>
<dbReference type="GO" id="GO:0000139">
    <property type="term" value="C:Golgi membrane"/>
    <property type="evidence" value="ECO:0007669"/>
    <property type="project" value="TreeGrafter"/>
</dbReference>
<evidence type="ECO:0000256" key="3">
    <source>
        <dbReference type="SAM" id="MobiDB-lite"/>
    </source>
</evidence>
<keyword evidence="2" id="KW-0472">Membrane</keyword>
<dbReference type="Pfam" id="PF07064">
    <property type="entry name" value="RIC1"/>
    <property type="match status" value="1"/>
</dbReference>
<dbReference type="OrthoDB" id="67540at2759"/>
<dbReference type="InterPro" id="IPR009771">
    <property type="entry name" value="RIC1_C"/>
</dbReference>
<evidence type="ECO:0000313" key="5">
    <source>
        <dbReference type="EMBL" id="KAJ2677612.1"/>
    </source>
</evidence>
<feature type="domain" description="RIC1 C-terminal alpha solenoid region" evidence="4">
    <location>
        <begin position="833"/>
        <end position="997"/>
    </location>
</feature>
<name>A0A9W8KYG1_9FUNG</name>
<feature type="region of interest" description="Disordered" evidence="3">
    <location>
        <begin position="18"/>
        <end position="88"/>
    </location>
</feature>
<dbReference type="InterPro" id="IPR015943">
    <property type="entry name" value="WD40/YVTN_repeat-like_dom_sf"/>
</dbReference>
<proteinExistence type="predicted"/>
<dbReference type="SUPFAM" id="SSF69322">
    <property type="entry name" value="Tricorn protease domain 2"/>
    <property type="match status" value="1"/>
</dbReference>
<comment type="caution">
    <text evidence="5">The sequence shown here is derived from an EMBL/GenBank/DDBJ whole genome shotgun (WGS) entry which is preliminary data.</text>
</comment>
<dbReference type="Proteomes" id="UP001151518">
    <property type="component" value="Unassembled WGS sequence"/>
</dbReference>
<dbReference type="Gene3D" id="2.130.10.10">
    <property type="entry name" value="YVTN repeat-like/Quinoprotein amine dehydrogenase"/>
    <property type="match status" value="1"/>
</dbReference>
<sequence>MYWRINCTEHLLLDVRLDPTSNNSTNANTQHYRYQQPSPSPSPSPQQQQQQLNEPRRIGRQRSITYSSGVGPRPGRTAANNTHLQTLGRSMPDPTLIVRWASSPDGRLLAGITRQGIYLWLLKPFAMLSCLVYDSVEEFGSMVDIVWEDPHNTSGRGEGTEDDSRVATFFVVLSMGYIFEILVYKRDTPVLEYQFATQHYFARGPGEGRGIPPLGIAQKRTYRLPGNTAVVCAAAAATPNSLELARADGCSMALIATRTHVHRLTWMGALASSSLIKDIYGDPLAHVRQMLCISEDGLVGSRVEIYLFSDGAIRIVQKQQRGAENADSSGEERAVVRALDAPGVAGKFTVVAYSPISRMLAAGATSGDVLLYSVGADGGLERVERIKFEHDKSAQVSSIAWTADGAAVACGYTTGHVSIYTVLGYELNTTRLSGQPASDYFLQPPIPVFLSWAPGAARLFVFSDCLSTTDHAVCAQQADCLPFVRAALSTVPCEGNSKRVCLFSDEKVFLHHCEFGAQDLADQQPEMLWHVAHIPAEYTGMNWPIRYVAADDDGQHIAVAGAHGLACYGVRAHKWRMLRNQQQEESITCVGGLLWYRNYLVAACINHGCGDAPQLLFFPRSRELDTTSDLQTVALESPAVTMSCHNSILLVLCANKVVYQYAIFDDTDFIQVSFRRAIDLGPARVDPRRVRSLQWVPSAHFDQRAAFLVHEGTALAVVEEAVGQHAGGLQVTAVSSRAEFTITSAVNFGKMHSTVWWFSGAQLHACLVSLEDFMDGATARLSAQMMCIRPEFFPVAVSADKGMAVGLDQDWIVEEGTVVGLARLPVRAKLYLHSTLDRMLADGMEQDALLYAACFEHLEFFAHAMEILLHEALVRTMSEDVVLSRVVALLENFAGFHEIVVHCARKTEAAFWPRLFASVGGPARFFGECLRANKLATATQCLLVLQTLEPASVNAHNILVLLGKAAGCRNRTVCLEILRFLRMASGSDDAMKRLLDKLHQNTT</sequence>
<dbReference type="EMBL" id="JANBTW010000030">
    <property type="protein sequence ID" value="KAJ2677612.1"/>
    <property type="molecule type" value="Genomic_DNA"/>
</dbReference>
<accession>A0A9W8KYG1</accession>
<comment type="subcellular location">
    <subcellularLocation>
        <location evidence="1">Membrane</location>
    </subcellularLocation>
</comment>
<evidence type="ECO:0000256" key="1">
    <source>
        <dbReference type="ARBA" id="ARBA00004370"/>
    </source>
</evidence>
<feature type="compositionally biased region" description="Polar residues" evidence="3">
    <location>
        <begin position="19"/>
        <end position="33"/>
    </location>
</feature>
<dbReference type="AlphaFoldDB" id="A0A9W8KYG1"/>
<protein>
    <submittedName>
        <fullName evidence="5">WD40 repeat protein</fullName>
    </submittedName>
</protein>
<dbReference type="PANTHER" id="PTHR22746">
    <property type="entry name" value="RAB6A-GEF COMPLEX PARTNER PROTEIN 1"/>
    <property type="match status" value="1"/>
</dbReference>
<dbReference type="GO" id="GO:0034066">
    <property type="term" value="C:Ric1-Rgp1 guanyl-nucleotide exchange factor complex"/>
    <property type="evidence" value="ECO:0007669"/>
    <property type="project" value="InterPro"/>
</dbReference>